<dbReference type="Proteomes" id="UP000325577">
    <property type="component" value="Linkage Group LG8"/>
</dbReference>
<dbReference type="EMBL" id="CM018051">
    <property type="protein sequence ID" value="KAA8516871.1"/>
    <property type="molecule type" value="Genomic_DNA"/>
</dbReference>
<keyword evidence="5" id="KW-0378">Hydrolase</keyword>
<gene>
    <name evidence="8" type="ORF">F0562_017311</name>
</gene>
<evidence type="ECO:0000313" key="9">
    <source>
        <dbReference type="Proteomes" id="UP000325577"/>
    </source>
</evidence>
<dbReference type="InterPro" id="IPR051915">
    <property type="entry name" value="Cellulose_Degrad_GH3"/>
</dbReference>
<dbReference type="OrthoDB" id="416222at2759"/>
<sequence>MQLILVISVVDGRSSGKDFSSNNLTIGTTILKAIKKKKKKKNTWEKPPYADTFGDNLNFDNPDPGPSTVTNVSGSVKCIVIILAGCPVVIQPYLATIDALVAVWLPGTEGQDVADVLFGDYDFTGKLKRTWFKTVDRLPMNAGDPHYDPLFPFGFGLTTKPSKAN</sequence>
<dbReference type="GO" id="GO:0008422">
    <property type="term" value="F:beta-glucosidase activity"/>
    <property type="evidence" value="ECO:0007669"/>
    <property type="project" value="UniProtKB-EC"/>
</dbReference>
<organism evidence="8 9">
    <name type="scientific">Nyssa sinensis</name>
    <dbReference type="NCBI Taxonomy" id="561372"/>
    <lineage>
        <taxon>Eukaryota</taxon>
        <taxon>Viridiplantae</taxon>
        <taxon>Streptophyta</taxon>
        <taxon>Embryophyta</taxon>
        <taxon>Tracheophyta</taxon>
        <taxon>Spermatophyta</taxon>
        <taxon>Magnoliopsida</taxon>
        <taxon>eudicotyledons</taxon>
        <taxon>Gunneridae</taxon>
        <taxon>Pentapetalae</taxon>
        <taxon>asterids</taxon>
        <taxon>Cornales</taxon>
        <taxon>Nyssaceae</taxon>
        <taxon>Nyssa</taxon>
    </lineage>
</organism>
<comment type="similarity">
    <text evidence="2">Belongs to the glycosyl hydrolase 3 family.</text>
</comment>
<dbReference type="InterPro" id="IPR002772">
    <property type="entry name" value="Glyco_hydro_3_C"/>
</dbReference>
<dbReference type="PANTHER" id="PTHR30620:SF16">
    <property type="entry name" value="LYSOSOMAL BETA GLUCOSIDASE"/>
    <property type="match status" value="1"/>
</dbReference>
<dbReference type="Pfam" id="PF01915">
    <property type="entry name" value="Glyco_hydro_3_C"/>
    <property type="match status" value="1"/>
</dbReference>
<comment type="catalytic activity">
    <reaction evidence="1">
        <text>Hydrolysis of terminal, non-reducing beta-D-glucosyl residues with release of beta-D-glucose.</text>
        <dbReference type="EC" id="3.2.1.21"/>
    </reaction>
</comment>
<evidence type="ECO:0000256" key="5">
    <source>
        <dbReference type="ARBA" id="ARBA00022801"/>
    </source>
</evidence>
<protein>
    <recommendedName>
        <fullName evidence="3">beta-glucosidase</fullName>
        <ecNumber evidence="3">3.2.1.21</ecNumber>
    </recommendedName>
</protein>
<evidence type="ECO:0000256" key="6">
    <source>
        <dbReference type="ARBA" id="ARBA00023295"/>
    </source>
</evidence>
<reference evidence="8 9" key="1">
    <citation type="submission" date="2019-09" db="EMBL/GenBank/DDBJ databases">
        <title>A chromosome-level genome assembly of the Chinese tupelo Nyssa sinensis.</title>
        <authorList>
            <person name="Yang X."/>
            <person name="Kang M."/>
            <person name="Yang Y."/>
            <person name="Xiong H."/>
            <person name="Wang M."/>
            <person name="Zhang Z."/>
            <person name="Wang Z."/>
            <person name="Wu H."/>
            <person name="Ma T."/>
            <person name="Liu J."/>
            <person name="Xi Z."/>
        </authorList>
    </citation>
    <scope>NUCLEOTIDE SEQUENCE [LARGE SCALE GENOMIC DNA]</scope>
    <source>
        <strain evidence="8">J267</strain>
        <tissue evidence="8">Leaf</tissue>
    </source>
</reference>
<evidence type="ECO:0000259" key="7">
    <source>
        <dbReference type="Pfam" id="PF01915"/>
    </source>
</evidence>
<evidence type="ECO:0000256" key="2">
    <source>
        <dbReference type="ARBA" id="ARBA00005336"/>
    </source>
</evidence>
<evidence type="ECO:0000256" key="4">
    <source>
        <dbReference type="ARBA" id="ARBA00022729"/>
    </source>
</evidence>
<dbReference type="GO" id="GO:0009251">
    <property type="term" value="P:glucan catabolic process"/>
    <property type="evidence" value="ECO:0007669"/>
    <property type="project" value="TreeGrafter"/>
</dbReference>
<dbReference type="PANTHER" id="PTHR30620">
    <property type="entry name" value="PERIPLASMIC BETA-GLUCOSIDASE-RELATED"/>
    <property type="match status" value="1"/>
</dbReference>
<dbReference type="AlphaFoldDB" id="A0A5J4ZI48"/>
<evidence type="ECO:0000313" key="8">
    <source>
        <dbReference type="EMBL" id="KAA8516871.1"/>
    </source>
</evidence>
<evidence type="ECO:0000256" key="3">
    <source>
        <dbReference type="ARBA" id="ARBA00012744"/>
    </source>
</evidence>
<keyword evidence="9" id="KW-1185">Reference proteome</keyword>
<keyword evidence="4" id="KW-0732">Signal</keyword>
<proteinExistence type="inferred from homology"/>
<accession>A0A5J4ZI48</accession>
<evidence type="ECO:0000256" key="1">
    <source>
        <dbReference type="ARBA" id="ARBA00000448"/>
    </source>
</evidence>
<keyword evidence="6" id="KW-0326">Glycosidase</keyword>
<dbReference type="InterPro" id="IPR036881">
    <property type="entry name" value="Glyco_hydro_3_C_sf"/>
</dbReference>
<name>A0A5J4ZI48_9ASTE</name>
<dbReference type="Gene3D" id="3.40.50.1700">
    <property type="entry name" value="Glycoside hydrolase family 3 C-terminal domain"/>
    <property type="match status" value="1"/>
</dbReference>
<dbReference type="EC" id="3.2.1.21" evidence="3"/>
<feature type="domain" description="Glycoside hydrolase family 3 C-terminal" evidence="7">
    <location>
        <begin position="55"/>
        <end position="158"/>
    </location>
</feature>
<dbReference type="SUPFAM" id="SSF52279">
    <property type="entry name" value="Beta-D-glucan exohydrolase, C-terminal domain"/>
    <property type="match status" value="1"/>
</dbReference>